<evidence type="ECO:0000313" key="1">
    <source>
        <dbReference type="EMBL" id="GER29614.1"/>
    </source>
</evidence>
<evidence type="ECO:0000313" key="2">
    <source>
        <dbReference type="Proteomes" id="UP000325081"/>
    </source>
</evidence>
<keyword evidence="2" id="KW-1185">Reference proteome</keyword>
<dbReference type="EMBL" id="BKCP01004113">
    <property type="protein sequence ID" value="GER29614.1"/>
    <property type="molecule type" value="Genomic_DNA"/>
</dbReference>
<dbReference type="AlphaFoldDB" id="A0A5A7PAI2"/>
<sequence>MTFFTGSFNPLVHRDLQHTQLGIHRCKLKTRSMPCERSVVKRLGLNWRWSALVIDGRRSLVADGCASGGWDARACGQTRTYADCSGSCSASYADADWRWRCPRACAGGTRDAMPIPARFGAGVYGKVDGCADLVRRCTRAGATVCGSSRGFLAGTVSVAWLSAAATTTIFGSCRSSGWRRTAAVDGGGWPEKDDLQGYIRDLKEGGGMEEEEVVNDVLWEKMVAPGMWERT</sequence>
<comment type="caution">
    <text evidence="1">The sequence shown here is derived from an EMBL/GenBank/DDBJ whole genome shotgun (WGS) entry which is preliminary data.</text>
</comment>
<reference evidence="2" key="1">
    <citation type="journal article" date="2019" name="Curr. Biol.">
        <title>Genome Sequence of Striga asiatica Provides Insight into the Evolution of Plant Parasitism.</title>
        <authorList>
            <person name="Yoshida S."/>
            <person name="Kim S."/>
            <person name="Wafula E.K."/>
            <person name="Tanskanen J."/>
            <person name="Kim Y.M."/>
            <person name="Honaas L."/>
            <person name="Yang Z."/>
            <person name="Spallek T."/>
            <person name="Conn C.E."/>
            <person name="Ichihashi Y."/>
            <person name="Cheong K."/>
            <person name="Cui S."/>
            <person name="Der J.P."/>
            <person name="Gundlach H."/>
            <person name="Jiao Y."/>
            <person name="Hori C."/>
            <person name="Ishida J.K."/>
            <person name="Kasahara H."/>
            <person name="Kiba T."/>
            <person name="Kim M.S."/>
            <person name="Koo N."/>
            <person name="Laohavisit A."/>
            <person name="Lee Y.H."/>
            <person name="Lumba S."/>
            <person name="McCourt P."/>
            <person name="Mortimer J.C."/>
            <person name="Mutuku J.M."/>
            <person name="Nomura T."/>
            <person name="Sasaki-Sekimoto Y."/>
            <person name="Seto Y."/>
            <person name="Wang Y."/>
            <person name="Wakatake T."/>
            <person name="Sakakibara H."/>
            <person name="Demura T."/>
            <person name="Yamaguchi S."/>
            <person name="Yoneyama K."/>
            <person name="Manabe R.I."/>
            <person name="Nelson D.C."/>
            <person name="Schulman A.H."/>
            <person name="Timko M.P."/>
            <person name="dePamphilis C.W."/>
            <person name="Choi D."/>
            <person name="Shirasu K."/>
        </authorList>
    </citation>
    <scope>NUCLEOTIDE SEQUENCE [LARGE SCALE GENOMIC DNA]</scope>
    <source>
        <strain evidence="2">cv. UVA1</strain>
    </source>
</reference>
<gene>
    <name evidence="1" type="ORF">STAS_05496</name>
</gene>
<organism evidence="1 2">
    <name type="scientific">Striga asiatica</name>
    <name type="common">Asiatic witchweed</name>
    <name type="synonym">Buchnera asiatica</name>
    <dbReference type="NCBI Taxonomy" id="4170"/>
    <lineage>
        <taxon>Eukaryota</taxon>
        <taxon>Viridiplantae</taxon>
        <taxon>Streptophyta</taxon>
        <taxon>Embryophyta</taxon>
        <taxon>Tracheophyta</taxon>
        <taxon>Spermatophyta</taxon>
        <taxon>Magnoliopsida</taxon>
        <taxon>eudicotyledons</taxon>
        <taxon>Gunneridae</taxon>
        <taxon>Pentapetalae</taxon>
        <taxon>asterids</taxon>
        <taxon>lamiids</taxon>
        <taxon>Lamiales</taxon>
        <taxon>Orobanchaceae</taxon>
        <taxon>Buchnereae</taxon>
        <taxon>Striga</taxon>
    </lineage>
</organism>
<dbReference type="Proteomes" id="UP000325081">
    <property type="component" value="Unassembled WGS sequence"/>
</dbReference>
<proteinExistence type="predicted"/>
<accession>A0A5A7PAI2</accession>
<name>A0A5A7PAI2_STRAF</name>
<protein>
    <submittedName>
        <fullName evidence="1">Undecaprenyl-diphosphatase</fullName>
    </submittedName>
</protein>